<accession>A0A4Q2DE46</accession>
<dbReference type="EMBL" id="SDEE01000312">
    <property type="protein sequence ID" value="RXW17789.1"/>
    <property type="molecule type" value="Genomic_DNA"/>
</dbReference>
<evidence type="ECO:0000313" key="5">
    <source>
        <dbReference type="Proteomes" id="UP000290288"/>
    </source>
</evidence>
<protein>
    <submittedName>
        <fullName evidence="4">Uncharacterized protein</fullName>
    </submittedName>
</protein>
<dbReference type="InterPro" id="IPR019734">
    <property type="entry name" value="TPR_rpt"/>
</dbReference>
<dbReference type="OrthoDB" id="433738at2759"/>
<evidence type="ECO:0000256" key="1">
    <source>
        <dbReference type="ARBA" id="ARBA00022737"/>
    </source>
</evidence>
<dbReference type="PANTHER" id="PTHR22904:SF523">
    <property type="entry name" value="STRESS-INDUCED-PHOSPHOPROTEIN 1"/>
    <property type="match status" value="1"/>
</dbReference>
<evidence type="ECO:0000313" key="4">
    <source>
        <dbReference type="EMBL" id="RXW17789.1"/>
    </source>
</evidence>
<sequence length="253" mass="27621">MADHSHSHAPGEDCSHSHSHDHGPQSPAIPQPDPAAQALIDADFVPTPLALQPDPHTAVCAPHKLEKCDKCNVDFVNTNRLAKLLVANPSLLCPPPNNVVSQQLSQMVQRTKDEGNALFKSGQAGPALARYTAAAQLAVQRPPWEANQFMREELSTVVSNRSAAYFDLGDYISALADAEAVISLRRNWPKGHFRKAKALLGMHKTKEAAESVRLGLSFEPQNSELLTFLNDIEKMQQKLEEKRSLKSTPAVSA</sequence>
<gene>
    <name evidence="4" type="ORF">EST38_g8066</name>
</gene>
<dbReference type="STRING" id="2316362.A0A4Q2DE46"/>
<proteinExistence type="predicted"/>
<feature type="region of interest" description="Disordered" evidence="3">
    <location>
        <begin position="1"/>
        <end position="33"/>
    </location>
</feature>
<dbReference type="PANTHER" id="PTHR22904">
    <property type="entry name" value="TPR REPEAT CONTAINING PROTEIN"/>
    <property type="match status" value="1"/>
</dbReference>
<comment type="caution">
    <text evidence="4">The sequence shown here is derived from an EMBL/GenBank/DDBJ whole genome shotgun (WGS) entry which is preliminary data.</text>
</comment>
<evidence type="ECO:0000256" key="2">
    <source>
        <dbReference type="ARBA" id="ARBA00022803"/>
    </source>
</evidence>
<keyword evidence="1" id="KW-0677">Repeat</keyword>
<dbReference type="InterPro" id="IPR011990">
    <property type="entry name" value="TPR-like_helical_dom_sf"/>
</dbReference>
<dbReference type="GO" id="GO:0051879">
    <property type="term" value="F:Hsp90 protein binding"/>
    <property type="evidence" value="ECO:0007669"/>
    <property type="project" value="TreeGrafter"/>
</dbReference>
<organism evidence="4 5">
    <name type="scientific">Candolleomyces aberdarensis</name>
    <dbReference type="NCBI Taxonomy" id="2316362"/>
    <lineage>
        <taxon>Eukaryota</taxon>
        <taxon>Fungi</taxon>
        <taxon>Dikarya</taxon>
        <taxon>Basidiomycota</taxon>
        <taxon>Agaricomycotina</taxon>
        <taxon>Agaricomycetes</taxon>
        <taxon>Agaricomycetidae</taxon>
        <taxon>Agaricales</taxon>
        <taxon>Agaricineae</taxon>
        <taxon>Psathyrellaceae</taxon>
        <taxon>Candolleomyces</taxon>
    </lineage>
</organism>
<reference evidence="4 5" key="1">
    <citation type="submission" date="2019-01" db="EMBL/GenBank/DDBJ databases">
        <title>Draft genome sequence of Psathyrella aberdarensis IHI B618.</title>
        <authorList>
            <person name="Buettner E."/>
            <person name="Kellner H."/>
        </authorList>
    </citation>
    <scope>NUCLEOTIDE SEQUENCE [LARGE SCALE GENOMIC DNA]</scope>
    <source>
        <strain evidence="4 5">IHI B618</strain>
    </source>
</reference>
<keyword evidence="5" id="KW-1185">Reference proteome</keyword>
<name>A0A4Q2DE46_9AGAR</name>
<evidence type="ECO:0000256" key="3">
    <source>
        <dbReference type="SAM" id="MobiDB-lite"/>
    </source>
</evidence>
<dbReference type="SUPFAM" id="SSF48452">
    <property type="entry name" value="TPR-like"/>
    <property type="match status" value="1"/>
</dbReference>
<dbReference type="AlphaFoldDB" id="A0A4Q2DE46"/>
<keyword evidence="2" id="KW-0802">TPR repeat</keyword>
<dbReference type="SMART" id="SM00028">
    <property type="entry name" value="TPR"/>
    <property type="match status" value="2"/>
</dbReference>
<dbReference type="Proteomes" id="UP000290288">
    <property type="component" value="Unassembled WGS sequence"/>
</dbReference>
<feature type="compositionally biased region" description="Basic and acidic residues" evidence="3">
    <location>
        <begin position="1"/>
        <end position="23"/>
    </location>
</feature>
<dbReference type="Gene3D" id="1.25.40.10">
    <property type="entry name" value="Tetratricopeptide repeat domain"/>
    <property type="match status" value="1"/>
</dbReference>